<evidence type="ECO:0000256" key="6">
    <source>
        <dbReference type="ARBA" id="ARBA00022679"/>
    </source>
</evidence>
<evidence type="ECO:0000256" key="1">
    <source>
        <dbReference type="ARBA" id="ARBA00002649"/>
    </source>
</evidence>
<dbReference type="RefSeq" id="WP_005374909.1">
    <property type="nucleotide sequence ID" value="NZ_CM001475.1"/>
</dbReference>
<dbReference type="PIRSF" id="PIRSF004553">
    <property type="entry name" value="CHP00095"/>
    <property type="match status" value="1"/>
</dbReference>
<evidence type="ECO:0000256" key="8">
    <source>
        <dbReference type="PIRNR" id="PIRNR004553"/>
    </source>
</evidence>
<keyword evidence="10" id="KW-1185">Reference proteome</keyword>
<comment type="catalytic activity">
    <reaction evidence="7 8">
        <text>guanosine(966) in 16S rRNA + S-adenosyl-L-methionine = N(2)-methylguanosine(966) in 16S rRNA + S-adenosyl-L-homocysteine + H(+)</text>
        <dbReference type="Rhea" id="RHEA:23548"/>
        <dbReference type="Rhea" id="RHEA-COMP:10211"/>
        <dbReference type="Rhea" id="RHEA-COMP:10212"/>
        <dbReference type="ChEBI" id="CHEBI:15378"/>
        <dbReference type="ChEBI" id="CHEBI:57856"/>
        <dbReference type="ChEBI" id="CHEBI:59789"/>
        <dbReference type="ChEBI" id="CHEBI:74269"/>
        <dbReference type="ChEBI" id="CHEBI:74481"/>
        <dbReference type="EC" id="2.1.1.171"/>
    </reaction>
</comment>
<dbReference type="eggNOG" id="COG0742">
    <property type="taxonomic scope" value="Bacteria"/>
</dbReference>
<keyword evidence="5 8" id="KW-0489">Methyltransferase</keyword>
<gene>
    <name evidence="9" type="ORF">Metal_3868</name>
</gene>
<dbReference type="NCBIfam" id="TIGR00095">
    <property type="entry name" value="16S rRNA (guanine(966)-N(2))-methyltransferase RsmD"/>
    <property type="match status" value="1"/>
</dbReference>
<keyword evidence="8" id="KW-0698">rRNA processing</keyword>
<dbReference type="EC" id="2.1.1.171" evidence="3 8"/>
<dbReference type="Proteomes" id="UP000005090">
    <property type="component" value="Chromosome"/>
</dbReference>
<dbReference type="InterPro" id="IPR002052">
    <property type="entry name" value="DNA_methylase_N6_adenine_CS"/>
</dbReference>
<dbReference type="GO" id="GO:0052913">
    <property type="term" value="F:16S rRNA (guanine(966)-N(2))-methyltransferase activity"/>
    <property type="evidence" value="ECO:0007669"/>
    <property type="project" value="UniProtKB-EC"/>
</dbReference>
<comment type="similarity">
    <text evidence="2 8">Belongs to the methyltransferase superfamily. RsmD family.</text>
</comment>
<proteinExistence type="inferred from homology"/>
<dbReference type="SUPFAM" id="SSF53335">
    <property type="entry name" value="S-adenosyl-L-methionine-dependent methyltransferases"/>
    <property type="match status" value="1"/>
</dbReference>
<sequence>MANKVRIIGGEWRSRLLRFEDVPGLRPTPGRVRETLFNWLQYDIAGSRCLDLYAGSGALGFEAASRGAKEIVQVESDATACKNLRANAAALGSNRNRIVEKEVERFLSGPSDAYDVVFLDPPFAKNLVLTTCRLLEQNGWLADPARIYVEAEAGLALEGLPDNWELLKYKTAGEVAYRLFARHLQSA</sequence>
<dbReference type="PROSITE" id="PS00092">
    <property type="entry name" value="N6_MTASE"/>
    <property type="match status" value="1"/>
</dbReference>
<dbReference type="CDD" id="cd02440">
    <property type="entry name" value="AdoMet_MTases"/>
    <property type="match status" value="1"/>
</dbReference>
<accession>H8GJ01</accession>
<reference evidence="9 10" key="1">
    <citation type="journal article" date="2013" name="Genome Announc.">
        <title>Genome Sequence of the Obligate Gammaproteobacterial Methanotroph Methylomicrobium album Strain BG8.</title>
        <authorList>
            <person name="Kits K.D."/>
            <person name="Kalyuzhnaya M.G."/>
            <person name="Klotz M.G."/>
            <person name="Jetten M.S."/>
            <person name="Op den Camp H.J."/>
            <person name="Vuilleumier S."/>
            <person name="Bringel F."/>
            <person name="Dispirito A.A."/>
            <person name="Murrell J.C."/>
            <person name="Bruce D."/>
            <person name="Cheng J.F."/>
            <person name="Copeland A."/>
            <person name="Goodwin L."/>
            <person name="Hauser L."/>
            <person name="Lajus A."/>
            <person name="Land M.L."/>
            <person name="Lapidus A."/>
            <person name="Lucas S."/>
            <person name="Medigue C."/>
            <person name="Pitluck S."/>
            <person name="Woyke T."/>
            <person name="Zeytun A."/>
            <person name="Stein L.Y."/>
        </authorList>
    </citation>
    <scope>NUCLEOTIDE SEQUENCE [LARGE SCALE GENOMIC DNA]</scope>
    <source>
        <strain evidence="9 10">BG8</strain>
    </source>
</reference>
<dbReference type="HOGENOM" id="CLU_075826_2_2_6"/>
<dbReference type="PANTHER" id="PTHR43542:SF1">
    <property type="entry name" value="METHYLTRANSFERASE"/>
    <property type="match status" value="1"/>
</dbReference>
<evidence type="ECO:0000313" key="10">
    <source>
        <dbReference type="Proteomes" id="UP000005090"/>
    </source>
</evidence>
<keyword evidence="6 8" id="KW-0808">Transferase</keyword>
<evidence type="ECO:0000256" key="5">
    <source>
        <dbReference type="ARBA" id="ARBA00022603"/>
    </source>
</evidence>
<evidence type="ECO:0000313" key="9">
    <source>
        <dbReference type="EMBL" id="EIC31508.1"/>
    </source>
</evidence>
<protein>
    <recommendedName>
        <fullName evidence="4 8">Ribosomal RNA small subunit methyltransferase D</fullName>
        <ecNumber evidence="3 8">2.1.1.171</ecNumber>
    </recommendedName>
</protein>
<dbReference type="Pfam" id="PF03602">
    <property type="entry name" value="Cons_hypoth95"/>
    <property type="match status" value="1"/>
</dbReference>
<name>H8GJ01_METAL</name>
<evidence type="ECO:0000256" key="2">
    <source>
        <dbReference type="ARBA" id="ARBA00005269"/>
    </source>
</evidence>
<dbReference type="Gene3D" id="3.40.50.150">
    <property type="entry name" value="Vaccinia Virus protein VP39"/>
    <property type="match status" value="1"/>
</dbReference>
<dbReference type="AlphaFoldDB" id="H8GJ01"/>
<dbReference type="EMBL" id="CM001475">
    <property type="protein sequence ID" value="EIC31508.1"/>
    <property type="molecule type" value="Genomic_DNA"/>
</dbReference>
<evidence type="ECO:0000256" key="4">
    <source>
        <dbReference type="ARBA" id="ARBA00013682"/>
    </source>
</evidence>
<dbReference type="InterPro" id="IPR004398">
    <property type="entry name" value="RNA_MeTrfase_RsmD"/>
</dbReference>
<evidence type="ECO:0000256" key="3">
    <source>
        <dbReference type="ARBA" id="ARBA00012141"/>
    </source>
</evidence>
<organism evidence="9 10">
    <name type="scientific">Methylomicrobium album BG8</name>
    <dbReference type="NCBI Taxonomy" id="686340"/>
    <lineage>
        <taxon>Bacteria</taxon>
        <taxon>Pseudomonadati</taxon>
        <taxon>Pseudomonadota</taxon>
        <taxon>Gammaproteobacteria</taxon>
        <taxon>Methylococcales</taxon>
        <taxon>Methylococcaceae</taxon>
        <taxon>Methylomicrobium</taxon>
    </lineage>
</organism>
<comment type="function">
    <text evidence="1 8">Specifically methylates the guanine in position 966 of 16S rRNA in the assembled 30S particle.</text>
</comment>
<dbReference type="STRING" id="686340.Metal_3868"/>
<dbReference type="GO" id="GO:0003676">
    <property type="term" value="F:nucleic acid binding"/>
    <property type="evidence" value="ECO:0007669"/>
    <property type="project" value="InterPro"/>
</dbReference>
<dbReference type="PANTHER" id="PTHR43542">
    <property type="entry name" value="METHYLTRANSFERASE"/>
    <property type="match status" value="1"/>
</dbReference>
<keyword evidence="8" id="KW-0949">S-adenosyl-L-methionine</keyword>
<evidence type="ECO:0000256" key="7">
    <source>
        <dbReference type="ARBA" id="ARBA00048326"/>
    </source>
</evidence>
<dbReference type="InterPro" id="IPR029063">
    <property type="entry name" value="SAM-dependent_MTases_sf"/>
</dbReference>